<reference evidence="1" key="1">
    <citation type="submission" date="2021-02" db="EMBL/GenBank/DDBJ databases">
        <title>Draft genome sequence of Microbispora sp. RL4-1S isolated from rice leaves in Thailand.</title>
        <authorList>
            <person name="Muangham S."/>
            <person name="Duangmal K."/>
        </authorList>
    </citation>
    <scope>NUCLEOTIDE SEQUENCE</scope>
    <source>
        <strain evidence="1">RL4-1S</strain>
    </source>
</reference>
<name>A0A940WN34_9ACTN</name>
<keyword evidence="2" id="KW-1185">Reference proteome</keyword>
<dbReference type="Proteomes" id="UP000674234">
    <property type="component" value="Unassembled WGS sequence"/>
</dbReference>
<sequence>MYGSRIWGWLTTQSHLVEEVADLRRLLDEADDRAAWAHAALARERERALAVRLPADLTAEAEAALRSSPAAAADELDAAARVLRAGSPAVTAAVRGPLAEWLEDHAGDHQARECMWVPDHCPAARTARALRGEAR</sequence>
<proteinExistence type="predicted"/>
<dbReference type="AlphaFoldDB" id="A0A940WN34"/>
<organism evidence="1 2">
    <name type="scientific">Microbispora oryzae</name>
    <dbReference type="NCBI Taxonomy" id="2806554"/>
    <lineage>
        <taxon>Bacteria</taxon>
        <taxon>Bacillati</taxon>
        <taxon>Actinomycetota</taxon>
        <taxon>Actinomycetes</taxon>
        <taxon>Streptosporangiales</taxon>
        <taxon>Streptosporangiaceae</taxon>
        <taxon>Microbispora</taxon>
    </lineage>
</organism>
<dbReference type="EMBL" id="JAFCNB010000005">
    <property type="protein sequence ID" value="MBP2704460.1"/>
    <property type="molecule type" value="Genomic_DNA"/>
</dbReference>
<dbReference type="RefSeq" id="WP_210155765.1">
    <property type="nucleotide sequence ID" value="NZ_JAFCNB010000005.1"/>
</dbReference>
<comment type="caution">
    <text evidence="1">The sequence shown here is derived from an EMBL/GenBank/DDBJ whole genome shotgun (WGS) entry which is preliminary data.</text>
</comment>
<gene>
    <name evidence="1" type="ORF">JOL79_11605</name>
</gene>
<evidence type="ECO:0000313" key="2">
    <source>
        <dbReference type="Proteomes" id="UP000674234"/>
    </source>
</evidence>
<evidence type="ECO:0000313" key="1">
    <source>
        <dbReference type="EMBL" id="MBP2704460.1"/>
    </source>
</evidence>
<protein>
    <submittedName>
        <fullName evidence="1">Uncharacterized protein</fullName>
    </submittedName>
</protein>
<accession>A0A940WN34</accession>